<sequence length="103" mass="11740">MPHHNPAKTGSDNKSEYNLHGDIGIAKNLELHKLCSTMDSKTRGNSELPYSKGIRQMLRGILFYVRQSVTRRSLCTHKWQRLSTCYALCTLSNASYSLCTLYE</sequence>
<protein>
    <submittedName>
        <fullName evidence="1">Uncharacterized protein</fullName>
    </submittedName>
</protein>
<dbReference type="AlphaFoldDB" id="A0AA36BE14"/>
<name>A0AA36BE14_OCTVU</name>
<dbReference type="Proteomes" id="UP001162480">
    <property type="component" value="Chromosome 14"/>
</dbReference>
<keyword evidence="2" id="KW-1185">Reference proteome</keyword>
<reference evidence="1" key="1">
    <citation type="submission" date="2023-08" db="EMBL/GenBank/DDBJ databases">
        <authorList>
            <person name="Alioto T."/>
            <person name="Alioto T."/>
            <person name="Gomez Garrido J."/>
        </authorList>
    </citation>
    <scope>NUCLEOTIDE SEQUENCE</scope>
</reference>
<accession>A0AA36BE14</accession>
<organism evidence="1 2">
    <name type="scientific">Octopus vulgaris</name>
    <name type="common">Common octopus</name>
    <dbReference type="NCBI Taxonomy" id="6645"/>
    <lineage>
        <taxon>Eukaryota</taxon>
        <taxon>Metazoa</taxon>
        <taxon>Spiralia</taxon>
        <taxon>Lophotrochozoa</taxon>
        <taxon>Mollusca</taxon>
        <taxon>Cephalopoda</taxon>
        <taxon>Coleoidea</taxon>
        <taxon>Octopodiformes</taxon>
        <taxon>Octopoda</taxon>
        <taxon>Incirrata</taxon>
        <taxon>Octopodidae</taxon>
        <taxon>Octopus</taxon>
    </lineage>
</organism>
<gene>
    <name evidence="1" type="ORF">OCTVUL_1B028135</name>
</gene>
<evidence type="ECO:0000313" key="1">
    <source>
        <dbReference type="EMBL" id="CAI9732678.1"/>
    </source>
</evidence>
<dbReference type="EMBL" id="OX597827">
    <property type="protein sequence ID" value="CAI9732678.1"/>
    <property type="molecule type" value="Genomic_DNA"/>
</dbReference>
<proteinExistence type="predicted"/>
<evidence type="ECO:0000313" key="2">
    <source>
        <dbReference type="Proteomes" id="UP001162480"/>
    </source>
</evidence>